<gene>
    <name evidence="1" type="ordered locus">Metev_1850</name>
</gene>
<proteinExistence type="predicted"/>
<dbReference type="Proteomes" id="UP000000391">
    <property type="component" value="Chromosome"/>
</dbReference>
<evidence type="ECO:0000313" key="2">
    <source>
        <dbReference type="Proteomes" id="UP000000391"/>
    </source>
</evidence>
<name>D7EA14_METEZ</name>
<sequence length="139" mass="16595">MMEEIDTIVNKINANTLESSDLLSFSKNLEDKINQGEIQASKDDAQWFQIYGFILKKLEIFEEGNPYDMRGSDWRNYIDSFDKLRSLTADMEEKNLIENPVWHVQDVSFYDIKNPELYREYVYFRTRNHIEKLKSLNPL</sequence>
<dbReference type="EMBL" id="CP002069">
    <property type="protein sequence ID" value="ADI74685.1"/>
    <property type="molecule type" value="Genomic_DNA"/>
</dbReference>
<accession>D7EA14</accession>
<dbReference type="HOGENOM" id="CLU_1860723_0_0_2"/>
<dbReference type="RefSeq" id="WP_013195250.1">
    <property type="nucleotide sequence ID" value="NC_014253.1"/>
</dbReference>
<protein>
    <submittedName>
        <fullName evidence="1">Uncharacterized protein</fullName>
    </submittedName>
</protein>
<evidence type="ECO:0000313" key="1">
    <source>
        <dbReference type="EMBL" id="ADI74685.1"/>
    </source>
</evidence>
<organism evidence="1 2">
    <name type="scientific">Methanohalobium evestigatum (strain ATCC BAA-1072 / DSM 3721 / NBRC 107634 / OCM 161 / Z-7303)</name>
    <dbReference type="NCBI Taxonomy" id="644295"/>
    <lineage>
        <taxon>Archaea</taxon>
        <taxon>Methanobacteriati</taxon>
        <taxon>Methanobacteriota</taxon>
        <taxon>Stenosarchaea group</taxon>
        <taxon>Methanomicrobia</taxon>
        <taxon>Methanosarcinales</taxon>
        <taxon>Methanosarcinaceae</taxon>
        <taxon>Methanohalobium</taxon>
    </lineage>
</organism>
<dbReference type="AlphaFoldDB" id="D7EA14"/>
<dbReference type="KEGG" id="mev:Metev_1850"/>
<reference evidence="1 2" key="1">
    <citation type="submission" date="2010-06" db="EMBL/GenBank/DDBJ databases">
        <title>Complete sequence chromosome of Methanohalobium evestigatum Z-7303.</title>
        <authorList>
            <consortium name="US DOE Joint Genome Institute"/>
            <person name="Lucas S."/>
            <person name="Copeland A."/>
            <person name="Lapidus A."/>
            <person name="Cheng J.-F."/>
            <person name="Bruce D."/>
            <person name="Goodwin L."/>
            <person name="Pitluck S."/>
            <person name="Saunders E."/>
            <person name="Detter J.C."/>
            <person name="Han C."/>
            <person name="Tapia R."/>
            <person name="Land M."/>
            <person name="Hauser L."/>
            <person name="Kyrpides N."/>
            <person name="Mikhailova N."/>
            <person name="Sieprawska-Lupa M."/>
            <person name="Whitman W.B."/>
            <person name="Anderson I."/>
            <person name="Woyke T."/>
        </authorList>
    </citation>
    <scope>NUCLEOTIDE SEQUENCE [LARGE SCALE GENOMIC DNA]</scope>
    <source>
        <strain evidence="2">ATCC BAA-1072 / DSM 3721 / NBRC 107634 / OCM 161 / Z-7303</strain>
    </source>
</reference>
<keyword evidence="2" id="KW-1185">Reference proteome</keyword>
<dbReference type="STRING" id="644295.Metev_1850"/>
<dbReference type="GeneID" id="9347505"/>